<keyword evidence="2" id="KW-1185">Reference proteome</keyword>
<proteinExistence type="predicted"/>
<name>A0ACC2N679_9HYME</name>
<dbReference type="Proteomes" id="UP001239111">
    <property type="component" value="Chromosome 4"/>
</dbReference>
<evidence type="ECO:0000313" key="1">
    <source>
        <dbReference type="EMBL" id="KAJ8666191.1"/>
    </source>
</evidence>
<dbReference type="EMBL" id="CM056744">
    <property type="protein sequence ID" value="KAJ8666191.1"/>
    <property type="molecule type" value="Genomic_DNA"/>
</dbReference>
<protein>
    <submittedName>
        <fullName evidence="1">Uncharacterized protein</fullName>
    </submittedName>
</protein>
<accession>A0ACC2N679</accession>
<gene>
    <name evidence="1" type="ORF">QAD02_007853</name>
</gene>
<organism evidence="1 2">
    <name type="scientific">Eretmocerus hayati</name>
    <dbReference type="NCBI Taxonomy" id="131215"/>
    <lineage>
        <taxon>Eukaryota</taxon>
        <taxon>Metazoa</taxon>
        <taxon>Ecdysozoa</taxon>
        <taxon>Arthropoda</taxon>
        <taxon>Hexapoda</taxon>
        <taxon>Insecta</taxon>
        <taxon>Pterygota</taxon>
        <taxon>Neoptera</taxon>
        <taxon>Endopterygota</taxon>
        <taxon>Hymenoptera</taxon>
        <taxon>Apocrita</taxon>
        <taxon>Proctotrupomorpha</taxon>
        <taxon>Chalcidoidea</taxon>
        <taxon>Aphelinidae</taxon>
        <taxon>Aphelininae</taxon>
        <taxon>Eretmocerus</taxon>
    </lineage>
</organism>
<sequence>MISTVSEEEHCEERGDPLKIARDSKRYGDRSGVSSSENATSDTDMNEGKGDSFETNNLQISEINTKRQRKLVRERLKRSRERKRLQRTNIDKWCFMCRHNHETSKKWMKCNHCDSAKADLACLEKENIQEFVCSKCKKGRTKRGKE</sequence>
<evidence type="ECO:0000313" key="2">
    <source>
        <dbReference type="Proteomes" id="UP001239111"/>
    </source>
</evidence>
<reference evidence="1" key="1">
    <citation type="submission" date="2023-04" db="EMBL/GenBank/DDBJ databases">
        <title>A chromosome-level genome assembly of the parasitoid wasp Eretmocerus hayati.</title>
        <authorList>
            <person name="Zhong Y."/>
            <person name="Liu S."/>
            <person name="Liu Y."/>
        </authorList>
    </citation>
    <scope>NUCLEOTIDE SEQUENCE</scope>
    <source>
        <strain evidence="1">ZJU_SS_LIU_2023</strain>
    </source>
</reference>
<comment type="caution">
    <text evidence="1">The sequence shown here is derived from an EMBL/GenBank/DDBJ whole genome shotgun (WGS) entry which is preliminary data.</text>
</comment>